<evidence type="ECO:0000313" key="3">
    <source>
        <dbReference type="Proteomes" id="UP000324646"/>
    </source>
</evidence>
<dbReference type="OrthoDB" id="3596at2"/>
<dbReference type="RefSeq" id="WP_148810199.1">
    <property type="nucleotide sequence ID" value="NZ_CP042243.1"/>
</dbReference>
<keyword evidence="3" id="KW-1185">Reference proteome</keyword>
<dbReference type="InterPro" id="IPR007161">
    <property type="entry name" value="DUF364"/>
</dbReference>
<sequence length="244" mass="27309">MNKSIFYDDLLKKFKGVVQKNKLLSEKVTVQGSVLSSQEAIGNPLRKDFPILKGKEKLMQAEFRGEKGQAFTDMPGNFTGTIEEIINRPLETNFDRAVLISTINAVCKYLKITDTTIHCKDEEPEDCAKRLVEHIKENYGSHKIALIGLQPAMLQRLSENFCVRVVDLDKDKIGKVKFGVEIENGEEKTEEVLDWCEVIVATGSTAANNTILNFLMKKPVIFFGTTIAGAASLMKLNRFCPCSK</sequence>
<feature type="domain" description="Putative heavy-metal chelation" evidence="1">
    <location>
        <begin position="139"/>
        <end position="215"/>
    </location>
</feature>
<reference evidence="2 3" key="1">
    <citation type="submission" date="2019-07" db="EMBL/GenBank/DDBJ databases">
        <title>Complete genome of Crassaminicella thermophila SY095.</title>
        <authorList>
            <person name="Li X."/>
        </authorList>
    </citation>
    <scope>NUCLEOTIDE SEQUENCE [LARGE SCALE GENOMIC DNA]</scope>
    <source>
        <strain evidence="2 3">SY095</strain>
    </source>
</reference>
<dbReference type="Proteomes" id="UP000324646">
    <property type="component" value="Chromosome"/>
</dbReference>
<evidence type="ECO:0000259" key="1">
    <source>
        <dbReference type="Pfam" id="PF04016"/>
    </source>
</evidence>
<proteinExistence type="predicted"/>
<dbReference type="SUPFAM" id="SSF159713">
    <property type="entry name" value="Dhaf3308-like"/>
    <property type="match status" value="1"/>
</dbReference>
<organism evidence="2 3">
    <name type="scientific">Crassaminicella thermophila</name>
    <dbReference type="NCBI Taxonomy" id="2599308"/>
    <lineage>
        <taxon>Bacteria</taxon>
        <taxon>Bacillati</taxon>
        <taxon>Bacillota</taxon>
        <taxon>Clostridia</taxon>
        <taxon>Eubacteriales</taxon>
        <taxon>Clostridiaceae</taxon>
        <taxon>Crassaminicella</taxon>
    </lineage>
</organism>
<accession>A0A5C0SIM8</accession>
<dbReference type="KEGG" id="crs:FQB35_12425"/>
<protein>
    <recommendedName>
        <fullName evidence="1">Putative heavy-metal chelation domain-containing protein</fullName>
    </recommendedName>
</protein>
<gene>
    <name evidence="2" type="ORF">FQB35_12425</name>
</gene>
<evidence type="ECO:0000313" key="2">
    <source>
        <dbReference type="EMBL" id="QEK13058.1"/>
    </source>
</evidence>
<dbReference type="AlphaFoldDB" id="A0A5C0SIM8"/>
<name>A0A5C0SIM8_CRATE</name>
<dbReference type="Pfam" id="PF04016">
    <property type="entry name" value="DUF364"/>
    <property type="match status" value="1"/>
</dbReference>
<dbReference type="EMBL" id="CP042243">
    <property type="protein sequence ID" value="QEK13058.1"/>
    <property type="molecule type" value="Genomic_DNA"/>
</dbReference>
<dbReference type="Gene3D" id="3.40.50.11590">
    <property type="match status" value="1"/>
</dbReference>